<feature type="region of interest" description="Disordered" evidence="1">
    <location>
        <begin position="57"/>
        <end position="77"/>
    </location>
</feature>
<gene>
    <name evidence="3" type="ORF">CK936_11645</name>
</gene>
<keyword evidence="2" id="KW-0472">Membrane</keyword>
<dbReference type="Gene3D" id="1.20.1250.20">
    <property type="entry name" value="MFS general substrate transporter like domains"/>
    <property type="match status" value="1"/>
</dbReference>
<keyword evidence="4" id="KW-1185">Reference proteome</keyword>
<keyword evidence="2" id="KW-0812">Transmembrane</keyword>
<name>A0A2A2DB42_9ACTN</name>
<evidence type="ECO:0000313" key="4">
    <source>
        <dbReference type="Proteomes" id="UP000218944"/>
    </source>
</evidence>
<reference evidence="3 4" key="1">
    <citation type="submission" date="2017-08" db="EMBL/GenBank/DDBJ databases">
        <title>Genome sequence of Streptomyces albireticuli NRRL B-1670.</title>
        <authorList>
            <person name="Graham D.E."/>
            <person name="Mahan K.M."/>
            <person name="Klingeman D.M."/>
            <person name="Hettich R.L."/>
            <person name="Parry R.J."/>
            <person name="Spain J.C."/>
        </authorList>
    </citation>
    <scope>NUCLEOTIDE SEQUENCE [LARGE SCALE GENOMIC DNA]</scope>
    <source>
        <strain evidence="3 4">NRRL B-1670</strain>
    </source>
</reference>
<evidence type="ECO:0000256" key="1">
    <source>
        <dbReference type="SAM" id="MobiDB-lite"/>
    </source>
</evidence>
<dbReference type="EMBL" id="NSJV01000223">
    <property type="protein sequence ID" value="PAU48701.1"/>
    <property type="molecule type" value="Genomic_DNA"/>
</dbReference>
<protein>
    <submittedName>
        <fullName evidence="3">Uncharacterized protein</fullName>
    </submittedName>
</protein>
<sequence length="77" mass="8130">MRAFILFSAALAAGGMGAGLLAALLGRWDLRRLFVADAATCLACALLIRLALPHDRPAPPHRTGTTPRFNRCATAPC</sequence>
<keyword evidence="2" id="KW-1133">Transmembrane helix</keyword>
<evidence type="ECO:0000313" key="3">
    <source>
        <dbReference type="EMBL" id="PAU48701.1"/>
    </source>
</evidence>
<proteinExistence type="predicted"/>
<dbReference type="SUPFAM" id="SSF103473">
    <property type="entry name" value="MFS general substrate transporter"/>
    <property type="match status" value="1"/>
</dbReference>
<dbReference type="Proteomes" id="UP000218944">
    <property type="component" value="Unassembled WGS sequence"/>
</dbReference>
<feature type="transmembrane region" description="Helical" evidence="2">
    <location>
        <begin position="32"/>
        <end position="52"/>
    </location>
</feature>
<dbReference type="RefSeq" id="WP_095580890.1">
    <property type="nucleotide sequence ID" value="NZ_JAJQQQ010000014.1"/>
</dbReference>
<dbReference type="InterPro" id="IPR036259">
    <property type="entry name" value="MFS_trans_sf"/>
</dbReference>
<comment type="caution">
    <text evidence="3">The sequence shown here is derived from an EMBL/GenBank/DDBJ whole genome shotgun (WGS) entry which is preliminary data.</text>
</comment>
<accession>A0A2A2DB42</accession>
<dbReference type="AlphaFoldDB" id="A0A2A2DB42"/>
<organism evidence="3 4">
    <name type="scientific">Streptomyces albireticuli</name>
    <dbReference type="NCBI Taxonomy" id="1940"/>
    <lineage>
        <taxon>Bacteria</taxon>
        <taxon>Bacillati</taxon>
        <taxon>Actinomycetota</taxon>
        <taxon>Actinomycetes</taxon>
        <taxon>Kitasatosporales</taxon>
        <taxon>Streptomycetaceae</taxon>
        <taxon>Streptomyces</taxon>
    </lineage>
</organism>
<evidence type="ECO:0000256" key="2">
    <source>
        <dbReference type="SAM" id="Phobius"/>
    </source>
</evidence>